<accession>A0A5N1IQ29</accession>
<dbReference type="FunFam" id="3.40.309.10:FF:000012">
    <property type="entry name" value="Betaine aldehyde dehydrogenase"/>
    <property type="match status" value="1"/>
</dbReference>
<dbReference type="SUPFAM" id="SSF53720">
    <property type="entry name" value="ALDH-like"/>
    <property type="match status" value="1"/>
</dbReference>
<dbReference type="PANTHER" id="PTHR43720">
    <property type="entry name" value="2-AMINOMUCONIC SEMIALDEHYDE DEHYDROGENASE"/>
    <property type="match status" value="1"/>
</dbReference>
<organism evidence="7 8">
    <name type="scientific">Adhaeribacter soli</name>
    <dbReference type="NCBI Taxonomy" id="2607655"/>
    <lineage>
        <taxon>Bacteria</taxon>
        <taxon>Pseudomonadati</taxon>
        <taxon>Bacteroidota</taxon>
        <taxon>Cytophagia</taxon>
        <taxon>Cytophagales</taxon>
        <taxon>Hymenobacteraceae</taxon>
        <taxon>Adhaeribacter</taxon>
    </lineage>
</organism>
<evidence type="ECO:0000256" key="4">
    <source>
        <dbReference type="PROSITE-ProRule" id="PRU10007"/>
    </source>
</evidence>
<sequence length="480" mass="52467">MFRIQNYINGEFRAPLSETYIDNYNPATGQVYSLIPDSDAADVELAVLAAKAAFPAWSNTSAEKRGKMLVKIANLIDQNLEKLAKAESIDNGKPISLARTVDIPRASSNLEFFGTAIQHFSSESHYMEGTAINYTLRRPYGIAGCISPWNLPLYLFTWKIAPALAAGNCVIAKPSEITPMTAYLLSELCQEAGLPAGVLNIVHGYGHKVGAAITENPNIPIISFTGGTKTGETIARVAAPMFKKLSLELGGKNPNIIFADCDLEKAIATSINSSFANQGQICLCGSRIFIERSIYEQFKEGFLAKVQDLKNGNPLDEKTKQGAVVSQAHMEKVLSYIQLAKEEGGRILAGGQQVKLDGENATGWFIQPTVIEGLAYNCRTNTEEIFGPVVTLTPFDTEEEVLEYANCTDYGLAATIWTENLTRAHRVAHQIKSGIIWVNCWLLRDLRTPFGGMKQSGVGREGGLEALRFFTEPQNVCVKL</sequence>
<dbReference type="InterPro" id="IPR016162">
    <property type="entry name" value="Ald_DH_N"/>
</dbReference>
<feature type="active site" evidence="4">
    <location>
        <position position="248"/>
    </location>
</feature>
<feature type="domain" description="Aldehyde dehydrogenase" evidence="6">
    <location>
        <begin position="17"/>
        <end position="476"/>
    </location>
</feature>
<protein>
    <submittedName>
        <fullName evidence="7">Aldehyde dehydrogenase</fullName>
    </submittedName>
</protein>
<reference evidence="7 8" key="1">
    <citation type="submission" date="2019-09" db="EMBL/GenBank/DDBJ databases">
        <title>Genome sequence of Adhaeribacter sp. M2.</title>
        <authorList>
            <person name="Srinivasan S."/>
        </authorList>
    </citation>
    <scope>NUCLEOTIDE SEQUENCE [LARGE SCALE GENOMIC DNA]</scope>
    <source>
        <strain evidence="7 8">M2</strain>
    </source>
</reference>
<dbReference type="InterPro" id="IPR015590">
    <property type="entry name" value="Aldehyde_DH_dom"/>
</dbReference>
<dbReference type="GO" id="GO:0004030">
    <property type="term" value="F:aldehyde dehydrogenase [NAD(P)+] activity"/>
    <property type="evidence" value="ECO:0007669"/>
    <property type="project" value="UniProtKB-ARBA"/>
</dbReference>
<dbReference type="Gene3D" id="3.40.605.10">
    <property type="entry name" value="Aldehyde Dehydrogenase, Chain A, domain 1"/>
    <property type="match status" value="1"/>
</dbReference>
<evidence type="ECO:0000313" key="7">
    <source>
        <dbReference type="EMBL" id="KAA9331868.1"/>
    </source>
</evidence>
<keyword evidence="3" id="KW-0520">NAD</keyword>
<dbReference type="RefSeq" id="WP_150904477.1">
    <property type="nucleotide sequence ID" value="NZ_VTWT01000007.1"/>
</dbReference>
<keyword evidence="8" id="KW-1185">Reference proteome</keyword>
<comment type="similarity">
    <text evidence="1 5">Belongs to the aldehyde dehydrogenase family.</text>
</comment>
<dbReference type="InterPro" id="IPR016160">
    <property type="entry name" value="Ald_DH_CS_CYS"/>
</dbReference>
<comment type="caution">
    <text evidence="7">The sequence shown here is derived from an EMBL/GenBank/DDBJ whole genome shotgun (WGS) entry which is preliminary data.</text>
</comment>
<evidence type="ECO:0000313" key="8">
    <source>
        <dbReference type="Proteomes" id="UP000326570"/>
    </source>
</evidence>
<dbReference type="PROSITE" id="PS00687">
    <property type="entry name" value="ALDEHYDE_DEHYDR_GLU"/>
    <property type="match status" value="1"/>
</dbReference>
<dbReference type="InterPro" id="IPR016163">
    <property type="entry name" value="Ald_DH_C"/>
</dbReference>
<gene>
    <name evidence="7" type="ORF">F0P94_13805</name>
</gene>
<dbReference type="PROSITE" id="PS00070">
    <property type="entry name" value="ALDEHYDE_DEHYDR_CYS"/>
    <property type="match status" value="1"/>
</dbReference>
<dbReference type="FunFam" id="3.40.605.10:FF:000001">
    <property type="entry name" value="Aldehyde dehydrogenase 1"/>
    <property type="match status" value="1"/>
</dbReference>
<evidence type="ECO:0000256" key="5">
    <source>
        <dbReference type="RuleBase" id="RU003345"/>
    </source>
</evidence>
<dbReference type="Pfam" id="PF00171">
    <property type="entry name" value="Aldedh"/>
    <property type="match status" value="1"/>
</dbReference>
<dbReference type="AlphaFoldDB" id="A0A5N1IQ29"/>
<evidence type="ECO:0000256" key="3">
    <source>
        <dbReference type="ARBA" id="ARBA00023027"/>
    </source>
</evidence>
<name>A0A5N1IQ29_9BACT</name>
<dbReference type="Proteomes" id="UP000326570">
    <property type="component" value="Unassembled WGS sequence"/>
</dbReference>
<dbReference type="PANTHER" id="PTHR43720:SF2">
    <property type="entry name" value="2-AMINOMUCONIC SEMIALDEHYDE DEHYDROGENASE"/>
    <property type="match status" value="1"/>
</dbReference>
<evidence type="ECO:0000256" key="1">
    <source>
        <dbReference type="ARBA" id="ARBA00009986"/>
    </source>
</evidence>
<dbReference type="EMBL" id="VTWT01000007">
    <property type="protein sequence ID" value="KAA9331868.1"/>
    <property type="molecule type" value="Genomic_DNA"/>
</dbReference>
<keyword evidence="2 5" id="KW-0560">Oxidoreductase</keyword>
<dbReference type="InterPro" id="IPR016161">
    <property type="entry name" value="Ald_DH/histidinol_DH"/>
</dbReference>
<dbReference type="InterPro" id="IPR029510">
    <property type="entry name" value="Ald_DH_CS_GLU"/>
</dbReference>
<dbReference type="Gene3D" id="3.40.309.10">
    <property type="entry name" value="Aldehyde Dehydrogenase, Chain A, domain 2"/>
    <property type="match status" value="1"/>
</dbReference>
<evidence type="ECO:0000256" key="2">
    <source>
        <dbReference type="ARBA" id="ARBA00023002"/>
    </source>
</evidence>
<evidence type="ECO:0000259" key="6">
    <source>
        <dbReference type="Pfam" id="PF00171"/>
    </source>
</evidence>
<dbReference type="CDD" id="cd07093">
    <property type="entry name" value="ALDH_F8_HMSADH"/>
    <property type="match status" value="1"/>
</dbReference>
<proteinExistence type="inferred from homology"/>